<sequence>MSLPHDVWAHIASFLPPSQLDDLYSLSSTFFNIAMDQRYHQISLSYLTRKMVRTLERIRDPYVAKRVKVLYLHPHFVKDVINRDHSPLLSSNSTLLSRLGDFASQLRDQKLFGKQRSRCHLFKFKTFEDFQEAAVDILNSLPNLTDLHLAWSGLPAVGDSPVPIISASFVPHLRRLWLDISLEKLAFMLPHFSNLQNIEQLDLFIRIDHELDSKRYENILVQFAQTINGLHRTLRKFAIQLWEPLDISSFFSSLHCLPLLAHVSLSIPIGGPHLGDSDAITNFFNLHSASLRSLSIRATELGEWARVPNDIQLYDWIENAFSGIRLSCLASLEISLGLIPVESAMVCIRKFAGTLRSLVLAGRRLSLHDIDTITSAFPHCHLSSNGFHGLDSLRLGSVTLNPQLMDLLAERLPHVSRLELLVRDVVPYQGDHPLYYKSCPDHDQDESQLTRFFEEMERRFYPDWRIRQLVLSAGAFPFKLQHEPLYKDVLRQCAPSLESFA</sequence>
<dbReference type="Proteomes" id="UP001437256">
    <property type="component" value="Unassembled WGS sequence"/>
</dbReference>
<evidence type="ECO:0000313" key="1">
    <source>
        <dbReference type="EMBL" id="KAL0072689.1"/>
    </source>
</evidence>
<dbReference type="EMBL" id="JBBXMP010000001">
    <property type="protein sequence ID" value="KAL0072689.1"/>
    <property type="molecule type" value="Genomic_DNA"/>
</dbReference>
<dbReference type="Gene3D" id="3.80.10.10">
    <property type="entry name" value="Ribonuclease Inhibitor"/>
    <property type="match status" value="1"/>
</dbReference>
<name>A0ABR3AGY2_9AGAR</name>
<dbReference type="SUPFAM" id="SSF52047">
    <property type="entry name" value="RNI-like"/>
    <property type="match status" value="1"/>
</dbReference>
<organism evidence="1 2">
    <name type="scientific">Marasmius tenuissimus</name>
    <dbReference type="NCBI Taxonomy" id="585030"/>
    <lineage>
        <taxon>Eukaryota</taxon>
        <taxon>Fungi</taxon>
        <taxon>Dikarya</taxon>
        <taxon>Basidiomycota</taxon>
        <taxon>Agaricomycotina</taxon>
        <taxon>Agaricomycetes</taxon>
        <taxon>Agaricomycetidae</taxon>
        <taxon>Agaricales</taxon>
        <taxon>Marasmiineae</taxon>
        <taxon>Marasmiaceae</taxon>
        <taxon>Marasmius</taxon>
    </lineage>
</organism>
<comment type="caution">
    <text evidence="1">The sequence shown here is derived from an EMBL/GenBank/DDBJ whole genome shotgun (WGS) entry which is preliminary data.</text>
</comment>
<proteinExistence type="predicted"/>
<protein>
    <recommendedName>
        <fullName evidence="3">F-box domain-containing protein</fullName>
    </recommendedName>
</protein>
<evidence type="ECO:0008006" key="3">
    <source>
        <dbReference type="Google" id="ProtNLM"/>
    </source>
</evidence>
<keyword evidence="2" id="KW-1185">Reference proteome</keyword>
<accession>A0ABR3AGY2</accession>
<reference evidence="1 2" key="1">
    <citation type="submission" date="2024-05" db="EMBL/GenBank/DDBJ databases">
        <title>A draft genome resource for the thread blight pathogen Marasmius tenuissimus strain MS-2.</title>
        <authorList>
            <person name="Yulfo-Soto G.E."/>
            <person name="Baruah I.K."/>
            <person name="Amoako-Attah I."/>
            <person name="Bukari Y."/>
            <person name="Meinhardt L.W."/>
            <person name="Bailey B.A."/>
            <person name="Cohen S.P."/>
        </authorList>
    </citation>
    <scope>NUCLEOTIDE SEQUENCE [LARGE SCALE GENOMIC DNA]</scope>
    <source>
        <strain evidence="1 2">MS-2</strain>
    </source>
</reference>
<evidence type="ECO:0000313" key="2">
    <source>
        <dbReference type="Proteomes" id="UP001437256"/>
    </source>
</evidence>
<gene>
    <name evidence="1" type="ORF">AAF712_000452</name>
</gene>
<dbReference type="InterPro" id="IPR032675">
    <property type="entry name" value="LRR_dom_sf"/>
</dbReference>